<protein>
    <recommendedName>
        <fullName evidence="4">SpdB</fullName>
    </recommendedName>
</protein>
<dbReference type="RefSeq" id="WP_306987144.1">
    <property type="nucleotide sequence ID" value="NZ_JAUSZV010000007.1"/>
</dbReference>
<evidence type="ECO:0008006" key="4">
    <source>
        <dbReference type="Google" id="ProtNLM"/>
    </source>
</evidence>
<organism evidence="2 3">
    <name type="scientific">Streptomyces canus</name>
    <dbReference type="NCBI Taxonomy" id="58343"/>
    <lineage>
        <taxon>Bacteria</taxon>
        <taxon>Bacillati</taxon>
        <taxon>Actinomycetota</taxon>
        <taxon>Actinomycetes</taxon>
        <taxon>Kitasatosporales</taxon>
        <taxon>Streptomycetaceae</taxon>
        <taxon>Streptomyces</taxon>
        <taxon>Streptomyces aurantiacus group</taxon>
    </lineage>
</organism>
<feature type="compositionally biased region" description="Basic and acidic residues" evidence="1">
    <location>
        <begin position="338"/>
        <end position="348"/>
    </location>
</feature>
<feature type="region of interest" description="Disordered" evidence="1">
    <location>
        <begin position="240"/>
        <end position="264"/>
    </location>
</feature>
<evidence type="ECO:0000313" key="2">
    <source>
        <dbReference type="EMBL" id="MDQ0913727.1"/>
    </source>
</evidence>
<feature type="region of interest" description="Disordered" evidence="1">
    <location>
        <begin position="166"/>
        <end position="203"/>
    </location>
</feature>
<comment type="caution">
    <text evidence="2">The sequence shown here is derived from an EMBL/GenBank/DDBJ whole genome shotgun (WGS) entry which is preliminary data.</text>
</comment>
<reference evidence="2" key="1">
    <citation type="submission" date="2023-07" db="EMBL/GenBank/DDBJ databases">
        <title>Comparative genomics of wheat-associated soil bacteria to identify genetic determinants of phenazine resistance.</title>
        <authorList>
            <person name="Mouncey N."/>
        </authorList>
    </citation>
    <scope>NUCLEOTIDE SEQUENCE</scope>
    <source>
        <strain evidence="2">V4I22</strain>
    </source>
</reference>
<name>A0AAW8FU86_9ACTN</name>
<dbReference type="AlphaFoldDB" id="A0AAW8FU86"/>
<sequence length="435" mass="46990">MRRQSQSTALAGAGGMEPAALRRLRTEIRAADRTITSGTWVIAAGMVLWSMLNATPYVRAHITPGWENTAWVLPLVTDVAFVIALRADEIASRHGAKAGVWPVLLRLFTGGASVFLNIGHSWESDDATGVAQHLVAPMLLVLAAEAGPAYRRGLAARLAEAEGEAEKKAAQARREAEREEQQRRLQEQADADREAQKAREEADRLRAQAWEDERRRLELEDQREEARAKRALEARRLDIEEKRLTTSAPGPQPRPAVTAPALNGHAPAAPVRVPVAPVASAPRTGIPAPQARTGADNGPAVGSTADPRTATADSPTPVRQDATASVAATQTARARVTARIEEHQEAKPETAVPAHSKILERPTPAPVGPVKDWDLPGLPADCAPGRAPELLTDAQVTARIDYGLTQEWTQRRIGEFAGRSATVVNRRKKEREKAA</sequence>
<accession>A0AAW8FU86</accession>
<dbReference type="EMBL" id="JAUSZV010000007">
    <property type="protein sequence ID" value="MDQ0913727.1"/>
    <property type="molecule type" value="Genomic_DNA"/>
</dbReference>
<proteinExistence type="predicted"/>
<gene>
    <name evidence="2" type="ORF">QFZ22_009799</name>
</gene>
<feature type="region of interest" description="Disordered" evidence="1">
    <location>
        <begin position="280"/>
        <end position="367"/>
    </location>
</feature>
<evidence type="ECO:0000256" key="1">
    <source>
        <dbReference type="SAM" id="MobiDB-lite"/>
    </source>
</evidence>
<evidence type="ECO:0000313" key="3">
    <source>
        <dbReference type="Proteomes" id="UP001234216"/>
    </source>
</evidence>
<dbReference type="Proteomes" id="UP001234216">
    <property type="component" value="Unassembled WGS sequence"/>
</dbReference>
<feature type="compositionally biased region" description="Low complexity" evidence="1">
    <location>
        <begin position="322"/>
        <end position="337"/>
    </location>
</feature>